<evidence type="ECO:0000313" key="2">
    <source>
        <dbReference type="EMBL" id="KZV92049.1"/>
    </source>
</evidence>
<name>A0A166AHZ5_EXIGL</name>
<keyword evidence="1" id="KW-0732">Signal</keyword>
<dbReference type="Proteomes" id="UP000077266">
    <property type="component" value="Unassembled WGS sequence"/>
</dbReference>
<feature type="chain" id="PRO_5007870633" evidence="1">
    <location>
        <begin position="19"/>
        <end position="52"/>
    </location>
</feature>
<keyword evidence="3" id="KW-1185">Reference proteome</keyword>
<evidence type="ECO:0000313" key="3">
    <source>
        <dbReference type="Proteomes" id="UP000077266"/>
    </source>
</evidence>
<dbReference type="InParanoid" id="A0A166AHZ5"/>
<organism evidence="2 3">
    <name type="scientific">Exidia glandulosa HHB12029</name>
    <dbReference type="NCBI Taxonomy" id="1314781"/>
    <lineage>
        <taxon>Eukaryota</taxon>
        <taxon>Fungi</taxon>
        <taxon>Dikarya</taxon>
        <taxon>Basidiomycota</taxon>
        <taxon>Agaricomycotina</taxon>
        <taxon>Agaricomycetes</taxon>
        <taxon>Auriculariales</taxon>
        <taxon>Exidiaceae</taxon>
        <taxon>Exidia</taxon>
    </lineage>
</organism>
<feature type="signal peptide" evidence="1">
    <location>
        <begin position="1"/>
        <end position="18"/>
    </location>
</feature>
<protein>
    <submittedName>
        <fullName evidence="2">Uncharacterized protein</fullName>
    </submittedName>
</protein>
<evidence type="ECO:0000256" key="1">
    <source>
        <dbReference type="SAM" id="SignalP"/>
    </source>
</evidence>
<dbReference type="AlphaFoldDB" id="A0A166AHZ5"/>
<gene>
    <name evidence="2" type="ORF">EXIGLDRAFT_718746</name>
</gene>
<reference evidence="2 3" key="1">
    <citation type="journal article" date="2016" name="Mol. Biol. Evol.">
        <title>Comparative Genomics of Early-Diverging Mushroom-Forming Fungi Provides Insights into the Origins of Lignocellulose Decay Capabilities.</title>
        <authorList>
            <person name="Nagy L.G."/>
            <person name="Riley R."/>
            <person name="Tritt A."/>
            <person name="Adam C."/>
            <person name="Daum C."/>
            <person name="Floudas D."/>
            <person name="Sun H."/>
            <person name="Yadav J.S."/>
            <person name="Pangilinan J."/>
            <person name="Larsson K.H."/>
            <person name="Matsuura K."/>
            <person name="Barry K."/>
            <person name="Labutti K."/>
            <person name="Kuo R."/>
            <person name="Ohm R.A."/>
            <person name="Bhattacharya S.S."/>
            <person name="Shirouzu T."/>
            <person name="Yoshinaga Y."/>
            <person name="Martin F.M."/>
            <person name="Grigoriev I.V."/>
            <person name="Hibbett D.S."/>
        </authorList>
    </citation>
    <scope>NUCLEOTIDE SEQUENCE [LARGE SCALE GENOMIC DNA]</scope>
    <source>
        <strain evidence="2 3">HHB12029</strain>
    </source>
</reference>
<sequence length="52" mass="5659">MFVRTLLVASLGVVSAYAQCPRIHVFGARETTAPPGFGASPIPQRLPIHTYY</sequence>
<proteinExistence type="predicted"/>
<accession>A0A166AHZ5</accession>
<dbReference type="EMBL" id="KV426015">
    <property type="protein sequence ID" value="KZV92049.1"/>
    <property type="molecule type" value="Genomic_DNA"/>
</dbReference>